<accession>U9UJZ3</accession>
<proteinExistence type="predicted"/>
<name>U9UJZ3_RHIID</name>
<sequence length="66" mass="7378">MRLIIFIDQALDHPVRTVCAKKFIIFISATTLIANFSANSIATFSTNFSTNFPQQIQSQQSHAIGY</sequence>
<gene>
    <name evidence="1" type="ORF">GLOINDRAFT_18239</name>
</gene>
<organism evidence="1">
    <name type="scientific">Rhizophagus irregularis (strain DAOM 181602 / DAOM 197198 / MUCL 43194)</name>
    <name type="common">Arbuscular mycorrhizal fungus</name>
    <name type="synonym">Glomus intraradices</name>
    <dbReference type="NCBI Taxonomy" id="747089"/>
    <lineage>
        <taxon>Eukaryota</taxon>
        <taxon>Fungi</taxon>
        <taxon>Fungi incertae sedis</taxon>
        <taxon>Mucoromycota</taxon>
        <taxon>Glomeromycotina</taxon>
        <taxon>Glomeromycetes</taxon>
        <taxon>Glomerales</taxon>
        <taxon>Glomeraceae</taxon>
        <taxon>Rhizophagus</taxon>
    </lineage>
</organism>
<evidence type="ECO:0000313" key="1">
    <source>
        <dbReference type="EMBL" id="ESA20700.1"/>
    </source>
</evidence>
<dbReference type="EMBL" id="KI277085">
    <property type="protein sequence ID" value="ESA20700.1"/>
    <property type="molecule type" value="Genomic_DNA"/>
</dbReference>
<reference evidence="1" key="1">
    <citation type="submission" date="2013-07" db="EMBL/GenBank/DDBJ databases">
        <title>The genome of an arbuscular mycorrhizal fungus provides insights into the evolution of the oldest plant symbiosis.</title>
        <authorList>
            <consortium name="DOE Joint Genome Institute"/>
            <person name="Tisserant E."/>
            <person name="Malbreil M."/>
            <person name="Kuo A."/>
            <person name="Kohler A."/>
            <person name="Symeonidi A."/>
            <person name="Balestrini R."/>
            <person name="Charron P."/>
            <person name="Duensing N."/>
            <person name="Frei-dit-Frey N."/>
            <person name="Gianinazzi-Pearson V."/>
            <person name="Gilbert B."/>
            <person name="Handa Y."/>
            <person name="Hijri M."/>
            <person name="Kaul R."/>
            <person name="Kawaguchi M."/>
            <person name="Krajinski F."/>
            <person name="Lammers P."/>
            <person name="Lapierre D."/>
            <person name="Masclaux F.G."/>
            <person name="Murat C."/>
            <person name="Morin E."/>
            <person name="Ndikumana S."/>
            <person name="Pagni M."/>
            <person name="Petitpierre D."/>
            <person name="Requena N."/>
            <person name="Rosikiewicz P."/>
            <person name="Riley R."/>
            <person name="Saito K."/>
            <person name="San Clemente H."/>
            <person name="Shapiro H."/>
            <person name="van Tuinen D."/>
            <person name="Becard G."/>
            <person name="Bonfante P."/>
            <person name="Paszkowski U."/>
            <person name="Shachar-Hill Y."/>
            <person name="Young J.P."/>
            <person name="Sanders I.R."/>
            <person name="Henrissat B."/>
            <person name="Rensing S.A."/>
            <person name="Grigoriev I.V."/>
            <person name="Corradi N."/>
            <person name="Roux C."/>
            <person name="Martin F."/>
        </authorList>
    </citation>
    <scope>NUCLEOTIDE SEQUENCE</scope>
    <source>
        <strain evidence="1">DAOM 197198</strain>
    </source>
</reference>
<dbReference type="AlphaFoldDB" id="U9UJZ3"/>
<protein>
    <submittedName>
        <fullName evidence="1">Uncharacterized protein</fullName>
    </submittedName>
</protein>
<dbReference type="HOGENOM" id="CLU_2832438_0_0_1"/>